<reference evidence="2" key="1">
    <citation type="submission" date="2020-03" db="EMBL/GenBank/DDBJ databases">
        <title>A high-quality chromosome-level genome assembly of a woody plant with both climbing and erect habits, Rhamnella rubrinervis.</title>
        <authorList>
            <person name="Lu Z."/>
            <person name="Yang Y."/>
            <person name="Zhu X."/>
            <person name="Sun Y."/>
        </authorList>
    </citation>
    <scope>NUCLEOTIDE SEQUENCE</scope>
    <source>
        <strain evidence="2">BYM</strain>
        <tissue evidence="2">Leaf</tissue>
    </source>
</reference>
<proteinExistence type="predicted"/>
<name>A0A8K0EAV9_9ROSA</name>
<organism evidence="2 3">
    <name type="scientific">Rhamnella rubrinervis</name>
    <dbReference type="NCBI Taxonomy" id="2594499"/>
    <lineage>
        <taxon>Eukaryota</taxon>
        <taxon>Viridiplantae</taxon>
        <taxon>Streptophyta</taxon>
        <taxon>Embryophyta</taxon>
        <taxon>Tracheophyta</taxon>
        <taxon>Spermatophyta</taxon>
        <taxon>Magnoliopsida</taxon>
        <taxon>eudicotyledons</taxon>
        <taxon>Gunneridae</taxon>
        <taxon>Pentapetalae</taxon>
        <taxon>rosids</taxon>
        <taxon>fabids</taxon>
        <taxon>Rosales</taxon>
        <taxon>Rhamnaceae</taxon>
        <taxon>rhamnoid group</taxon>
        <taxon>Rhamneae</taxon>
        <taxon>Rhamnella</taxon>
    </lineage>
</organism>
<evidence type="ECO:0000256" key="1">
    <source>
        <dbReference type="SAM" id="MobiDB-lite"/>
    </source>
</evidence>
<accession>A0A8K0EAV9</accession>
<evidence type="ECO:0000313" key="2">
    <source>
        <dbReference type="EMBL" id="KAF3440017.1"/>
    </source>
</evidence>
<sequence>MNPTVKTGVAFVLGALCGAVLSRRQYMIDNPRFDAEGRPTRRPWVQRAYAKKYGSAPSPSSSSATESAAAAVTPAKE</sequence>
<feature type="region of interest" description="Disordered" evidence="1">
    <location>
        <begin position="52"/>
        <end position="77"/>
    </location>
</feature>
<comment type="caution">
    <text evidence="2">The sequence shown here is derived from an EMBL/GenBank/DDBJ whole genome shotgun (WGS) entry which is preliminary data.</text>
</comment>
<evidence type="ECO:0000313" key="3">
    <source>
        <dbReference type="Proteomes" id="UP000796880"/>
    </source>
</evidence>
<protein>
    <submittedName>
        <fullName evidence="2">Uncharacterized protein</fullName>
    </submittedName>
</protein>
<gene>
    <name evidence="2" type="ORF">FNV43_RR18295</name>
</gene>
<dbReference type="Proteomes" id="UP000796880">
    <property type="component" value="Unassembled WGS sequence"/>
</dbReference>
<keyword evidence="3" id="KW-1185">Reference proteome</keyword>
<feature type="compositionally biased region" description="Low complexity" evidence="1">
    <location>
        <begin position="55"/>
        <end position="77"/>
    </location>
</feature>
<dbReference type="EMBL" id="VOIH02000008">
    <property type="protein sequence ID" value="KAF3440017.1"/>
    <property type="molecule type" value="Genomic_DNA"/>
</dbReference>
<dbReference type="AlphaFoldDB" id="A0A8K0EAV9"/>